<comment type="caution">
    <text evidence="2">The sequence shown here is derived from an EMBL/GenBank/DDBJ whole genome shotgun (WGS) entry which is preliminary data.</text>
</comment>
<dbReference type="Proteomes" id="UP001301216">
    <property type="component" value="Unassembled WGS sequence"/>
</dbReference>
<name>A0ABT3QKU3_9HYPH</name>
<keyword evidence="3" id="KW-1185">Reference proteome</keyword>
<organism evidence="2 3">
    <name type="scientific">Ochrobactrum chromiisoli</name>
    <dbReference type="NCBI Taxonomy" id="2993941"/>
    <lineage>
        <taxon>Bacteria</taxon>
        <taxon>Pseudomonadati</taxon>
        <taxon>Pseudomonadota</taxon>
        <taxon>Alphaproteobacteria</taxon>
        <taxon>Hyphomicrobiales</taxon>
        <taxon>Brucellaceae</taxon>
        <taxon>Brucella/Ochrobactrum group</taxon>
        <taxon>Ochrobactrum</taxon>
    </lineage>
</organism>
<proteinExistence type="predicted"/>
<dbReference type="RefSeq" id="WP_265983485.1">
    <property type="nucleotide sequence ID" value="NZ_JAPHAV010000001.1"/>
</dbReference>
<dbReference type="EMBL" id="JAPHAV010000001">
    <property type="protein sequence ID" value="MCX2696228.1"/>
    <property type="molecule type" value="Genomic_DNA"/>
</dbReference>
<gene>
    <name evidence="2" type="ORF">OPR82_05485</name>
</gene>
<evidence type="ECO:0000256" key="1">
    <source>
        <dbReference type="SAM" id="Coils"/>
    </source>
</evidence>
<protein>
    <submittedName>
        <fullName evidence="2">Uncharacterized protein</fullName>
    </submittedName>
</protein>
<reference evidence="2 3" key="1">
    <citation type="submission" date="2022-11" db="EMBL/GenBank/DDBJ databases">
        <title>Brucella sp. YY2X, whole genome shotgun sequencing project.</title>
        <authorList>
            <person name="Yang Y."/>
        </authorList>
    </citation>
    <scope>NUCLEOTIDE SEQUENCE [LARGE SCALE GENOMIC DNA]</scope>
    <source>
        <strain evidence="2 3">YY2X</strain>
    </source>
</reference>
<evidence type="ECO:0000313" key="2">
    <source>
        <dbReference type="EMBL" id="MCX2696228.1"/>
    </source>
</evidence>
<sequence length="228" mass="26391">MQKSAHSAVIATRLNNLEQKFDELNDDPSELNLLLMRLAKMTVEGSQINGSMYDPWQSLEYHFDEVGYSIPRAIFGDGTGYAHRYEHVKYNHNLWWLIFEDFIDDEIINSNTVPSVYGRVFGSDFVKKFGFGFDESLCADIFGNPENLDDFRNGSLGNFRHSLFEVIEFHNEEIDNPLVLYEFNGENRIDASNSGLRALCRNYEGRIRSLEIDIEVLRNRVSSLEERI</sequence>
<feature type="coiled-coil region" evidence="1">
    <location>
        <begin position="200"/>
        <end position="227"/>
    </location>
</feature>
<evidence type="ECO:0000313" key="3">
    <source>
        <dbReference type="Proteomes" id="UP001301216"/>
    </source>
</evidence>
<keyword evidence="1" id="KW-0175">Coiled coil</keyword>
<accession>A0ABT3QKU3</accession>